<proteinExistence type="inferred from homology"/>
<dbReference type="SUPFAM" id="SSF53178">
    <property type="entry name" value="Peptidyl-tRNA hydrolase-like"/>
    <property type="match status" value="1"/>
</dbReference>
<accession>A0A3S4IK63</accession>
<evidence type="ECO:0000256" key="6">
    <source>
        <dbReference type="ARBA" id="ARBA00050038"/>
    </source>
</evidence>
<dbReference type="InterPro" id="IPR001328">
    <property type="entry name" value="Pept_tRNA_hydro"/>
</dbReference>
<evidence type="ECO:0000313" key="8">
    <source>
        <dbReference type="Proteomes" id="UP000269208"/>
    </source>
</evidence>
<keyword evidence="4" id="KW-0694">RNA-binding</keyword>
<dbReference type="InterPro" id="IPR036416">
    <property type="entry name" value="Pept_tRNA_hydro_sf"/>
</dbReference>
<dbReference type="PANTHER" id="PTHR17224">
    <property type="entry name" value="PEPTIDYL-TRNA HYDROLASE"/>
    <property type="match status" value="1"/>
</dbReference>
<organism evidence="7 8">
    <name type="scientific">Salmonella enterica I</name>
    <dbReference type="NCBI Taxonomy" id="59201"/>
    <lineage>
        <taxon>Bacteria</taxon>
        <taxon>Pseudomonadati</taxon>
        <taxon>Pseudomonadota</taxon>
        <taxon>Gammaproteobacteria</taxon>
        <taxon>Enterobacterales</taxon>
        <taxon>Enterobacteriaceae</taxon>
        <taxon>Salmonella</taxon>
    </lineage>
</organism>
<dbReference type="InterPro" id="IPR018171">
    <property type="entry name" value="Pept_tRNA_hydro_CS"/>
</dbReference>
<dbReference type="Pfam" id="PF01195">
    <property type="entry name" value="Pept_tRNA_hydro"/>
    <property type="match status" value="1"/>
</dbReference>
<keyword evidence="2" id="KW-0820">tRNA-binding</keyword>
<evidence type="ECO:0000313" key="7">
    <source>
        <dbReference type="EMBL" id="VEB58643.1"/>
    </source>
</evidence>
<name>A0A3S4IK63_SALET</name>
<evidence type="ECO:0000256" key="4">
    <source>
        <dbReference type="ARBA" id="ARBA00022884"/>
    </source>
</evidence>
<sequence>MAGGHGGHNGLKDIISKLGNNPNFHRLRVGIGHPGDKSKVVVSYWVNPLFLNKKLIDEAIDEAARCTELWFKEGLAKATSRLHTFKAQ</sequence>
<dbReference type="Gene3D" id="3.40.50.1470">
    <property type="entry name" value="Peptidyl-tRNA hydrolase"/>
    <property type="match status" value="1"/>
</dbReference>
<dbReference type="GO" id="GO:0004045">
    <property type="term" value="F:peptidyl-tRNA hydrolase activity"/>
    <property type="evidence" value="ECO:0007669"/>
    <property type="project" value="UniProtKB-EC"/>
</dbReference>
<dbReference type="EC" id="3.1.1.29" evidence="1"/>
<dbReference type="GO" id="GO:0000049">
    <property type="term" value="F:tRNA binding"/>
    <property type="evidence" value="ECO:0007669"/>
    <property type="project" value="UniProtKB-KW"/>
</dbReference>
<dbReference type="AlphaFoldDB" id="A0A3S4IK63"/>
<gene>
    <name evidence="7" type="primary">pth_1</name>
    <name evidence="7" type="ORF">NCTC6754_05513</name>
</gene>
<comment type="similarity">
    <text evidence="5">Belongs to the PTH family.</text>
</comment>
<protein>
    <recommendedName>
        <fullName evidence="6">Peptidyl-tRNA hydrolase</fullName>
        <ecNumber evidence="1">3.1.1.29</ecNumber>
    </recommendedName>
</protein>
<evidence type="ECO:0000256" key="3">
    <source>
        <dbReference type="ARBA" id="ARBA00022801"/>
    </source>
</evidence>
<dbReference type="PROSITE" id="PS01196">
    <property type="entry name" value="PEPT_TRNA_HYDROL_2"/>
    <property type="match status" value="1"/>
</dbReference>
<keyword evidence="3 7" id="KW-0378">Hydrolase</keyword>
<dbReference type="EMBL" id="LR134190">
    <property type="protein sequence ID" value="VEB58643.1"/>
    <property type="molecule type" value="Genomic_DNA"/>
</dbReference>
<evidence type="ECO:0000256" key="1">
    <source>
        <dbReference type="ARBA" id="ARBA00013260"/>
    </source>
</evidence>
<evidence type="ECO:0000256" key="5">
    <source>
        <dbReference type="ARBA" id="ARBA00038063"/>
    </source>
</evidence>
<dbReference type="PANTHER" id="PTHR17224:SF1">
    <property type="entry name" value="PEPTIDYL-TRNA HYDROLASE"/>
    <property type="match status" value="1"/>
</dbReference>
<reference evidence="7 8" key="1">
    <citation type="submission" date="2018-12" db="EMBL/GenBank/DDBJ databases">
        <authorList>
            <consortium name="Pathogen Informatics"/>
        </authorList>
    </citation>
    <scope>NUCLEOTIDE SEQUENCE [LARGE SCALE GENOMIC DNA]</scope>
    <source>
        <strain evidence="7 8">NCTC6754</strain>
    </source>
</reference>
<dbReference type="Proteomes" id="UP000269208">
    <property type="component" value="Chromosome"/>
</dbReference>
<evidence type="ECO:0000256" key="2">
    <source>
        <dbReference type="ARBA" id="ARBA00022555"/>
    </source>
</evidence>